<organism evidence="2 3">
    <name type="scientific">Haematococcus lacustris</name>
    <name type="common">Green alga</name>
    <name type="synonym">Haematococcus pluvialis</name>
    <dbReference type="NCBI Taxonomy" id="44745"/>
    <lineage>
        <taxon>Eukaryota</taxon>
        <taxon>Viridiplantae</taxon>
        <taxon>Chlorophyta</taxon>
        <taxon>core chlorophytes</taxon>
        <taxon>Chlorophyceae</taxon>
        <taxon>CS clade</taxon>
        <taxon>Chlamydomonadales</taxon>
        <taxon>Haematococcaceae</taxon>
        <taxon>Haematococcus</taxon>
    </lineage>
</organism>
<name>A0A6A0AJ55_HAELA</name>
<evidence type="ECO:0000313" key="3">
    <source>
        <dbReference type="Proteomes" id="UP000485058"/>
    </source>
</evidence>
<reference evidence="2 3" key="1">
    <citation type="submission" date="2020-02" db="EMBL/GenBank/DDBJ databases">
        <title>Draft genome sequence of Haematococcus lacustris strain NIES-144.</title>
        <authorList>
            <person name="Morimoto D."/>
            <person name="Nakagawa S."/>
            <person name="Yoshida T."/>
            <person name="Sawayama S."/>
        </authorList>
    </citation>
    <scope>NUCLEOTIDE SEQUENCE [LARGE SCALE GENOMIC DNA]</scope>
    <source>
        <strain evidence="2 3">NIES-144</strain>
    </source>
</reference>
<feature type="non-terminal residue" evidence="2">
    <location>
        <position position="144"/>
    </location>
</feature>
<evidence type="ECO:0000313" key="2">
    <source>
        <dbReference type="EMBL" id="GFH32959.1"/>
    </source>
</evidence>
<gene>
    <name evidence="2" type="ORF">HaLaN_32263</name>
</gene>
<dbReference type="AlphaFoldDB" id="A0A6A0AJ55"/>
<feature type="region of interest" description="Disordered" evidence="1">
    <location>
        <begin position="120"/>
        <end position="144"/>
    </location>
</feature>
<sequence length="144" mass="14354">GVAAVAANAGAQVAANISAALAQPLQSARNLSSQVGRLGAQLFMSTFMGAAQAVLPLTRLTYNSSAAWYQGAAGASNKLVDSAILGLSSQADSAASAFTQAAQAVQALAVTAAQSAADGYTQESQRLSNSLPPPTRQQSAAQDS</sequence>
<accession>A0A6A0AJ55</accession>
<evidence type="ECO:0000256" key="1">
    <source>
        <dbReference type="SAM" id="MobiDB-lite"/>
    </source>
</evidence>
<proteinExistence type="predicted"/>
<protein>
    <submittedName>
        <fullName evidence="2">Uncharacterized protein</fullName>
    </submittedName>
</protein>
<dbReference type="Proteomes" id="UP000485058">
    <property type="component" value="Unassembled WGS sequence"/>
</dbReference>
<dbReference type="EMBL" id="BLLF01007458">
    <property type="protein sequence ID" value="GFH32959.1"/>
    <property type="molecule type" value="Genomic_DNA"/>
</dbReference>
<feature type="non-terminal residue" evidence="2">
    <location>
        <position position="1"/>
    </location>
</feature>
<comment type="caution">
    <text evidence="2">The sequence shown here is derived from an EMBL/GenBank/DDBJ whole genome shotgun (WGS) entry which is preliminary data.</text>
</comment>
<feature type="compositionally biased region" description="Polar residues" evidence="1">
    <location>
        <begin position="121"/>
        <end position="144"/>
    </location>
</feature>
<keyword evidence="3" id="KW-1185">Reference proteome</keyword>